<gene>
    <name evidence="1" type="ORF">SAMN04487910_1835</name>
</gene>
<name>A0A1H7MSJ8_AQUAM</name>
<sequence length="116" mass="13342">MNKYIIVVLVLCIQYINAQKGTDPCFRFIAKDSVRIHLDSAEQPITQDCAYFYRLAKVNPENLINDGYFEDYYMDNRIAVKATMENGKLEGNAVVYFDNGNKLMVQNDPIYAELTV</sequence>
<dbReference type="OrthoDB" id="649093at2"/>
<dbReference type="Gene3D" id="2.20.110.10">
    <property type="entry name" value="Histone H3 K4-specific methyltransferase SET7/9 N-terminal domain"/>
    <property type="match status" value="1"/>
</dbReference>
<evidence type="ECO:0000313" key="1">
    <source>
        <dbReference type="EMBL" id="SEL14029.1"/>
    </source>
</evidence>
<dbReference type="AlphaFoldDB" id="A0A1H7MSJ8"/>
<protein>
    <submittedName>
        <fullName evidence="1">Uncharacterized protein</fullName>
    </submittedName>
</protein>
<dbReference type="RefSeq" id="WP_091407677.1">
    <property type="nucleotide sequence ID" value="NZ_FOAB01000003.1"/>
</dbReference>
<organism evidence="1 2">
    <name type="scientific">Aquimarina amphilecti</name>
    <dbReference type="NCBI Taxonomy" id="1038014"/>
    <lineage>
        <taxon>Bacteria</taxon>
        <taxon>Pseudomonadati</taxon>
        <taxon>Bacteroidota</taxon>
        <taxon>Flavobacteriia</taxon>
        <taxon>Flavobacteriales</taxon>
        <taxon>Flavobacteriaceae</taxon>
        <taxon>Aquimarina</taxon>
    </lineage>
</organism>
<evidence type="ECO:0000313" key="2">
    <source>
        <dbReference type="Proteomes" id="UP000198521"/>
    </source>
</evidence>
<proteinExistence type="predicted"/>
<dbReference type="EMBL" id="FOAB01000003">
    <property type="protein sequence ID" value="SEL14029.1"/>
    <property type="molecule type" value="Genomic_DNA"/>
</dbReference>
<dbReference type="STRING" id="1038014.SAMN04487910_1835"/>
<dbReference type="Proteomes" id="UP000198521">
    <property type="component" value="Unassembled WGS sequence"/>
</dbReference>
<accession>A0A1H7MSJ8</accession>
<reference evidence="1 2" key="1">
    <citation type="submission" date="2016-10" db="EMBL/GenBank/DDBJ databases">
        <authorList>
            <person name="de Groot N.N."/>
        </authorList>
    </citation>
    <scope>NUCLEOTIDE SEQUENCE [LARGE SCALE GENOMIC DNA]</scope>
    <source>
        <strain evidence="1 2">DSM 25232</strain>
    </source>
</reference>
<keyword evidence="2" id="KW-1185">Reference proteome</keyword>